<dbReference type="SUPFAM" id="SSF158446">
    <property type="entry name" value="IVS-encoded protein-like"/>
    <property type="match status" value="1"/>
</dbReference>
<dbReference type="AlphaFoldDB" id="A0A124FXF0"/>
<dbReference type="CDD" id="cd16376">
    <property type="entry name" value="Avd_like"/>
    <property type="match status" value="1"/>
</dbReference>
<gene>
    <name evidence="2" type="ORF">XD93_0055</name>
</gene>
<dbReference type="InterPro" id="IPR036583">
    <property type="entry name" value="23S_rRNA_IVS_sf"/>
</dbReference>
<feature type="domain" description="bAvd-like" evidence="1">
    <location>
        <begin position="14"/>
        <end position="112"/>
    </location>
</feature>
<dbReference type="EMBL" id="LGGO01000003">
    <property type="protein sequence ID" value="KUK77827.1"/>
    <property type="molecule type" value="Genomic_DNA"/>
</dbReference>
<dbReference type="Proteomes" id="UP000053904">
    <property type="component" value="Unassembled WGS sequence"/>
</dbReference>
<organism evidence="2 3">
    <name type="scientific">candidate division WS6 bacterium 34_10</name>
    <dbReference type="NCBI Taxonomy" id="1641389"/>
    <lineage>
        <taxon>Bacteria</taxon>
        <taxon>Candidatus Dojkabacteria</taxon>
    </lineage>
</organism>
<dbReference type="Gene3D" id="1.20.1440.60">
    <property type="entry name" value="23S rRNA-intervening sequence"/>
    <property type="match status" value="1"/>
</dbReference>
<reference evidence="3" key="1">
    <citation type="journal article" date="2015" name="MBio">
        <title>Genome-Resolved Metagenomic Analysis Reveals Roles for Candidate Phyla and Other Microbial Community Members in Biogeochemical Transformations in Oil Reservoirs.</title>
        <authorList>
            <person name="Hu P."/>
            <person name="Tom L."/>
            <person name="Singh A."/>
            <person name="Thomas B.C."/>
            <person name="Baker B.J."/>
            <person name="Piceno Y.M."/>
            <person name="Andersen G.L."/>
            <person name="Banfield J.F."/>
        </authorList>
    </citation>
    <scope>NUCLEOTIDE SEQUENCE [LARGE SCALE GENOMIC DNA]</scope>
</reference>
<comment type="caution">
    <text evidence="2">The sequence shown here is derived from an EMBL/GenBank/DDBJ whole genome shotgun (WGS) entry which is preliminary data.</text>
</comment>
<dbReference type="Pfam" id="PF22296">
    <property type="entry name" value="bAvd"/>
    <property type="match status" value="1"/>
</dbReference>
<evidence type="ECO:0000313" key="3">
    <source>
        <dbReference type="Proteomes" id="UP000053904"/>
    </source>
</evidence>
<name>A0A124FXF0_9BACT</name>
<dbReference type="InterPro" id="IPR055360">
    <property type="entry name" value="bAvd"/>
</dbReference>
<protein>
    <recommendedName>
        <fullName evidence="1">bAvd-like domain-containing protein</fullName>
    </recommendedName>
</protein>
<evidence type="ECO:0000313" key="2">
    <source>
        <dbReference type="EMBL" id="KUK77827.1"/>
    </source>
</evidence>
<proteinExistence type="predicted"/>
<sequence>MPQADLDKPIYLALYKLILYLYTTLKHFPKEYKYTLGEDILNLAWKTLDWTILANTVDNKEKKKYIGKALSTFNSLKYRFRVASDLKILSQKKHAHIIKQSAEIEKMLRGWFSWSKRI</sequence>
<evidence type="ECO:0000259" key="1">
    <source>
        <dbReference type="Pfam" id="PF22296"/>
    </source>
</evidence>
<accession>A0A124FXF0</accession>